<evidence type="ECO:0000256" key="1">
    <source>
        <dbReference type="ARBA" id="ARBA00004236"/>
    </source>
</evidence>
<evidence type="ECO:0000256" key="2">
    <source>
        <dbReference type="ARBA" id="ARBA00022475"/>
    </source>
</evidence>
<keyword evidence="7" id="KW-0282">Flagellum</keyword>
<evidence type="ECO:0000313" key="8">
    <source>
        <dbReference type="Proteomes" id="UP000886818"/>
    </source>
</evidence>
<evidence type="ECO:0000256" key="4">
    <source>
        <dbReference type="ARBA" id="ARBA00022989"/>
    </source>
</evidence>
<reference evidence="7" key="1">
    <citation type="submission" date="2021-07" db="EMBL/GenBank/DDBJ databases">
        <title>Complete genome sequence of Crassaminicella sp. 143-21, isolated from a deep-sea hydrothermal vent.</title>
        <authorList>
            <person name="Li X."/>
        </authorList>
    </citation>
    <scope>NUCLEOTIDE SEQUENCE</scope>
    <source>
        <strain evidence="7">143-21</strain>
    </source>
</reference>
<keyword evidence="3 6" id="KW-0812">Transmembrane</keyword>
<gene>
    <name evidence="7" type="ORF">KVH43_12415</name>
</gene>
<evidence type="ECO:0000256" key="6">
    <source>
        <dbReference type="SAM" id="Phobius"/>
    </source>
</evidence>
<dbReference type="EMBL" id="CP078093">
    <property type="protein sequence ID" value="QXM06137.1"/>
    <property type="molecule type" value="Genomic_DNA"/>
</dbReference>
<organism evidence="7 8">
    <name type="scientific">Crassaminicella indica</name>
    <dbReference type="NCBI Taxonomy" id="2855394"/>
    <lineage>
        <taxon>Bacteria</taxon>
        <taxon>Bacillati</taxon>
        <taxon>Bacillota</taxon>
        <taxon>Clostridia</taxon>
        <taxon>Eubacteriales</taxon>
        <taxon>Clostridiaceae</taxon>
        <taxon>Crassaminicella</taxon>
    </lineage>
</organism>
<accession>A0ABX8RCE6</accession>
<dbReference type="RefSeq" id="WP_218282834.1">
    <property type="nucleotide sequence ID" value="NZ_CP078093.1"/>
</dbReference>
<name>A0ABX8RCE6_9CLOT</name>
<evidence type="ECO:0000313" key="7">
    <source>
        <dbReference type="EMBL" id="QXM06137.1"/>
    </source>
</evidence>
<comment type="subcellular location">
    <subcellularLocation>
        <location evidence="1">Cell membrane</location>
    </subcellularLocation>
</comment>
<sequence length="161" mass="18968">MKGEIIIIPDVKYFISVLFVFIFILVAAYYVTKLIAKNGSFLVKGKNMKVIEKISLGIDKSIYLLYIGKYYYILAVSKQNINILDKIDEDDIKVASKNQQYEKMDNDFDTLLDQYLYKENTFSQEKPKSFDAFTNTMMNKLKEMKRRMQGVKHHTDRDEMK</sequence>
<proteinExistence type="predicted"/>
<keyword evidence="2" id="KW-1003">Cell membrane</keyword>
<keyword evidence="7" id="KW-0966">Cell projection</keyword>
<evidence type="ECO:0000256" key="3">
    <source>
        <dbReference type="ARBA" id="ARBA00022692"/>
    </source>
</evidence>
<dbReference type="InterPro" id="IPR022781">
    <property type="entry name" value="Flagellar_biosynth_FliO"/>
</dbReference>
<keyword evidence="5 6" id="KW-0472">Membrane</keyword>
<keyword evidence="4 6" id="KW-1133">Transmembrane helix</keyword>
<dbReference type="Pfam" id="PF04347">
    <property type="entry name" value="FliO"/>
    <property type="match status" value="1"/>
</dbReference>
<protein>
    <submittedName>
        <fullName evidence="7">Flagellar biosynthetic protein FliO</fullName>
    </submittedName>
</protein>
<evidence type="ECO:0000256" key="5">
    <source>
        <dbReference type="ARBA" id="ARBA00023136"/>
    </source>
</evidence>
<keyword evidence="7" id="KW-0969">Cilium</keyword>
<keyword evidence="8" id="KW-1185">Reference proteome</keyword>
<dbReference type="Proteomes" id="UP000886818">
    <property type="component" value="Chromosome"/>
</dbReference>
<feature type="transmembrane region" description="Helical" evidence="6">
    <location>
        <begin position="12"/>
        <end position="31"/>
    </location>
</feature>